<gene>
    <name evidence="6" type="primary">ramA</name>
    <name evidence="5" type="ORF">AL705_02445</name>
    <name evidence="6" type="ORF">LC603019_00506</name>
</gene>
<feature type="domain" description="HTH luxR-type" evidence="4">
    <location>
        <begin position="229"/>
        <end position="294"/>
    </location>
</feature>
<reference evidence="5" key="2">
    <citation type="journal article" date="2016" name="Int. J. Syst. Evol. Microbiol.">
        <title>Lawsonella clevelandensis gen. nov., sp. nov., a new member of the suborder Corynebacterineae isolated from human abscesses.</title>
        <authorList>
            <person name="Bell M.E."/>
            <person name="Bernard K.A."/>
            <person name="Harrington S.M."/>
            <person name="Patel N.B."/>
            <person name="Tucker T.A."/>
            <person name="Metcalfe M.G."/>
            <person name="McQuiston J.R."/>
        </authorList>
    </citation>
    <scope>NUCLEOTIDE SEQUENCE</scope>
    <source>
        <strain evidence="5">X1698</strain>
    </source>
</reference>
<evidence type="ECO:0000256" key="2">
    <source>
        <dbReference type="ARBA" id="ARBA00023125"/>
    </source>
</evidence>
<reference evidence="6 8" key="3">
    <citation type="submission" date="2019-04" db="EMBL/GenBank/DDBJ databases">
        <authorList>
            <person name="Seth-Smith MB H."/>
            <person name="Seth-Smith H."/>
        </authorList>
    </citation>
    <scope>NUCLEOTIDE SEQUENCE [LARGE SCALE GENOMIC DNA]</scope>
    <source>
        <strain evidence="6">USB-603019</strain>
    </source>
</reference>
<dbReference type="GeneID" id="84894487"/>
<keyword evidence="3" id="KW-0804">Transcription</keyword>
<dbReference type="EMBL" id="LR584267">
    <property type="protein sequence ID" value="VHO00147.1"/>
    <property type="molecule type" value="Genomic_DNA"/>
</dbReference>
<dbReference type="InterPro" id="IPR000792">
    <property type="entry name" value="Tscrpt_reg_LuxR_C"/>
</dbReference>
<keyword evidence="8" id="KW-1185">Reference proteome</keyword>
<name>A0A0M4LYR6_9ACTN</name>
<dbReference type="Pfam" id="PF00196">
    <property type="entry name" value="GerE"/>
    <property type="match status" value="1"/>
</dbReference>
<dbReference type="PROSITE" id="PS50043">
    <property type="entry name" value="HTH_LUXR_2"/>
    <property type="match status" value="1"/>
</dbReference>
<proteinExistence type="predicted"/>
<keyword evidence="1" id="KW-0805">Transcription regulation</keyword>
<evidence type="ECO:0000256" key="1">
    <source>
        <dbReference type="ARBA" id="ARBA00023015"/>
    </source>
</evidence>
<dbReference type="InterPro" id="IPR003018">
    <property type="entry name" value="GAF"/>
</dbReference>
<dbReference type="InterPro" id="IPR016032">
    <property type="entry name" value="Sig_transdc_resp-reg_C-effctor"/>
</dbReference>
<dbReference type="SMART" id="SM00421">
    <property type="entry name" value="HTH_LUXR"/>
    <property type="match status" value="1"/>
</dbReference>
<dbReference type="Pfam" id="PF01590">
    <property type="entry name" value="GAF"/>
    <property type="match status" value="1"/>
</dbReference>
<dbReference type="InterPro" id="IPR036388">
    <property type="entry name" value="WH-like_DNA-bd_sf"/>
</dbReference>
<keyword evidence="2" id="KW-0238">DNA-binding</keyword>
<evidence type="ECO:0000313" key="6">
    <source>
        <dbReference type="EMBL" id="VHO00147.1"/>
    </source>
</evidence>
<evidence type="ECO:0000313" key="5">
    <source>
        <dbReference type="EMBL" id="ALE18719.1"/>
    </source>
</evidence>
<dbReference type="AlphaFoldDB" id="A0A0M4LYR6"/>
<dbReference type="Proteomes" id="UP000068137">
    <property type="component" value="Chromosome"/>
</dbReference>
<sequence length="297" mass="32639">MTSPEDFLAQQEHDLISAAVHTFHQQSGVSVALGAQVIPPNEIRIIEGCGLRTDAMRNLRIDSGSGVGGRVFSTQRVMGVTDYLRSQSISHELDAYIQEEGIRSLAAAPVVVQRKVRAVLYAGVHAAVRLSDRILEELTHAARSLEQDIAVMDATIVLPEDREHTRVDEIVSASEMLGGMAGTDSVRSGPEWEQIRQAHTRLRVLATRVNDREVQREIEAISDLLITSPRMMHIHLSTREIDVLSCVAMGLTNIEAATEMGVGAETVKSYLRNCMRKLDAHNRYEAVSSARSLGVIP</sequence>
<evidence type="ECO:0000259" key="4">
    <source>
        <dbReference type="PROSITE" id="PS50043"/>
    </source>
</evidence>
<reference evidence="5 7" key="1">
    <citation type="journal article" date="2015" name="Genome Announc.">
        <title>Complete Genome Sequences for Two Strains of a Novel Fastidious, Partially Acid-Fast, Gram-Positive Corynebacterineae Bacterium, Derived from Human Clinical Samples.</title>
        <authorList>
            <person name="Nicholson A.C."/>
            <person name="Bell M."/>
            <person name="Humrighouse B.W."/>
            <person name="McQuiston J.R."/>
        </authorList>
    </citation>
    <scope>NUCLEOTIDE SEQUENCE [LARGE SCALE GENOMIC DNA]</scope>
    <source>
        <strain evidence="5 7">X1698</strain>
    </source>
</reference>
<dbReference type="Gene3D" id="1.10.10.10">
    <property type="entry name" value="Winged helix-like DNA-binding domain superfamily/Winged helix DNA-binding domain"/>
    <property type="match status" value="1"/>
</dbReference>
<dbReference type="GO" id="GO:0003677">
    <property type="term" value="F:DNA binding"/>
    <property type="evidence" value="ECO:0007669"/>
    <property type="project" value="UniProtKB-KW"/>
</dbReference>
<dbReference type="GO" id="GO:0006355">
    <property type="term" value="P:regulation of DNA-templated transcription"/>
    <property type="evidence" value="ECO:0007669"/>
    <property type="project" value="InterPro"/>
</dbReference>
<accession>A0A0M4LYR6</accession>
<dbReference type="PANTHER" id="PTHR44688">
    <property type="entry name" value="DNA-BINDING TRANSCRIPTIONAL ACTIVATOR DEVR_DOSR"/>
    <property type="match status" value="1"/>
</dbReference>
<dbReference type="Gene3D" id="3.30.450.40">
    <property type="match status" value="1"/>
</dbReference>
<dbReference type="EMBL" id="CP012390">
    <property type="protein sequence ID" value="ALE18719.1"/>
    <property type="molecule type" value="Genomic_DNA"/>
</dbReference>
<dbReference type="OrthoDB" id="4069167at2"/>
<dbReference type="KEGG" id="cbq:AL705_02445"/>
<evidence type="ECO:0000313" key="7">
    <source>
        <dbReference type="Proteomes" id="UP000068137"/>
    </source>
</evidence>
<dbReference type="SUPFAM" id="SSF55781">
    <property type="entry name" value="GAF domain-like"/>
    <property type="match status" value="1"/>
</dbReference>
<dbReference type="PANTHER" id="PTHR44688:SF16">
    <property type="entry name" value="DNA-BINDING TRANSCRIPTIONAL ACTIVATOR DEVR_DOSR"/>
    <property type="match status" value="1"/>
</dbReference>
<dbReference type="Proteomes" id="UP000324288">
    <property type="component" value="Chromosome"/>
</dbReference>
<dbReference type="InterPro" id="IPR029016">
    <property type="entry name" value="GAF-like_dom_sf"/>
</dbReference>
<evidence type="ECO:0000256" key="3">
    <source>
        <dbReference type="ARBA" id="ARBA00023163"/>
    </source>
</evidence>
<dbReference type="RefSeq" id="WP_053961658.1">
    <property type="nucleotide sequence ID" value="NZ_CAJPTR010000092.1"/>
</dbReference>
<dbReference type="SUPFAM" id="SSF46894">
    <property type="entry name" value="C-terminal effector domain of the bipartite response regulators"/>
    <property type="match status" value="1"/>
</dbReference>
<dbReference type="STRING" id="1528099.AL705_02445"/>
<organism evidence="5 7">
    <name type="scientific">Lawsonella clevelandensis</name>
    <dbReference type="NCBI Taxonomy" id="1528099"/>
    <lineage>
        <taxon>Bacteria</taxon>
        <taxon>Bacillati</taxon>
        <taxon>Actinomycetota</taxon>
        <taxon>Actinomycetes</taxon>
        <taxon>Mycobacteriales</taxon>
        <taxon>Lawsonellaceae</taxon>
        <taxon>Lawsonella</taxon>
    </lineage>
</organism>
<dbReference type="CDD" id="cd06170">
    <property type="entry name" value="LuxR_C_like"/>
    <property type="match status" value="1"/>
</dbReference>
<protein>
    <submittedName>
        <fullName evidence="6">HTH-type transcriptional activator RamA</fullName>
    </submittedName>
</protein>
<dbReference type="PRINTS" id="PR00038">
    <property type="entry name" value="HTHLUXR"/>
</dbReference>
<evidence type="ECO:0000313" key="8">
    <source>
        <dbReference type="Proteomes" id="UP000324288"/>
    </source>
</evidence>